<organism evidence="2 3">
    <name type="scientific">Stegodyphus mimosarum</name>
    <name type="common">African social velvet spider</name>
    <dbReference type="NCBI Taxonomy" id="407821"/>
    <lineage>
        <taxon>Eukaryota</taxon>
        <taxon>Metazoa</taxon>
        <taxon>Ecdysozoa</taxon>
        <taxon>Arthropoda</taxon>
        <taxon>Chelicerata</taxon>
        <taxon>Arachnida</taxon>
        <taxon>Araneae</taxon>
        <taxon>Araneomorphae</taxon>
        <taxon>Entelegynae</taxon>
        <taxon>Eresoidea</taxon>
        <taxon>Eresidae</taxon>
        <taxon>Stegodyphus</taxon>
    </lineage>
</organism>
<sequence>MCSSRAHFAASVIFCNFSMALSMPLGTAVLFLFTAWLIAMPDACAVSCSSGTSYGKLVSSSGQPVVSSHSVVAAPFELPSFASKTQLC</sequence>
<dbReference type="Proteomes" id="UP000054359">
    <property type="component" value="Unassembled WGS sequence"/>
</dbReference>
<keyword evidence="1" id="KW-1133">Transmembrane helix</keyword>
<keyword evidence="1" id="KW-0812">Transmembrane</keyword>
<dbReference type="EMBL" id="KK119643">
    <property type="protein sequence ID" value="KFM76298.1"/>
    <property type="molecule type" value="Genomic_DNA"/>
</dbReference>
<proteinExistence type="predicted"/>
<accession>A0A087UG09</accession>
<reference evidence="2 3" key="1">
    <citation type="submission" date="2013-11" db="EMBL/GenBank/DDBJ databases">
        <title>Genome sequencing of Stegodyphus mimosarum.</title>
        <authorList>
            <person name="Bechsgaard J."/>
        </authorList>
    </citation>
    <scope>NUCLEOTIDE SEQUENCE [LARGE SCALE GENOMIC DNA]</scope>
</reference>
<feature type="transmembrane region" description="Helical" evidence="1">
    <location>
        <begin position="12"/>
        <end position="39"/>
    </location>
</feature>
<name>A0A087UG09_STEMI</name>
<evidence type="ECO:0000313" key="3">
    <source>
        <dbReference type="Proteomes" id="UP000054359"/>
    </source>
</evidence>
<protein>
    <submittedName>
        <fullName evidence="2">Uncharacterized protein</fullName>
    </submittedName>
</protein>
<gene>
    <name evidence="2" type="ORF">X975_13955</name>
</gene>
<evidence type="ECO:0000256" key="1">
    <source>
        <dbReference type="SAM" id="Phobius"/>
    </source>
</evidence>
<keyword evidence="3" id="KW-1185">Reference proteome</keyword>
<keyword evidence="1" id="KW-0472">Membrane</keyword>
<feature type="non-terminal residue" evidence="2">
    <location>
        <position position="88"/>
    </location>
</feature>
<dbReference type="AlphaFoldDB" id="A0A087UG09"/>
<evidence type="ECO:0000313" key="2">
    <source>
        <dbReference type="EMBL" id="KFM76298.1"/>
    </source>
</evidence>